<dbReference type="PANTHER" id="PTHR34846:SF7">
    <property type="entry name" value="BLL7811 PROTEIN"/>
    <property type="match status" value="1"/>
</dbReference>
<proteinExistence type="predicted"/>
<feature type="domain" description="Carboxymuconolactone decarboxylase-like" evidence="1">
    <location>
        <begin position="18"/>
        <end position="97"/>
    </location>
</feature>
<dbReference type="NCBIfam" id="TIGR00778">
    <property type="entry name" value="ahpD_dom"/>
    <property type="match status" value="1"/>
</dbReference>
<dbReference type="InterPro" id="IPR003779">
    <property type="entry name" value="CMD-like"/>
</dbReference>
<gene>
    <name evidence="2" type="ORF">EV653_7289</name>
</gene>
<dbReference type="PANTHER" id="PTHR34846">
    <property type="entry name" value="4-CARBOXYMUCONOLACTONE DECARBOXYLASE FAMILY PROTEIN (AFU_ORTHOLOGUE AFUA_6G11590)"/>
    <property type="match status" value="1"/>
</dbReference>
<dbReference type="SUPFAM" id="SSF69118">
    <property type="entry name" value="AhpD-like"/>
    <property type="match status" value="1"/>
</dbReference>
<evidence type="ECO:0000259" key="1">
    <source>
        <dbReference type="Pfam" id="PF02627"/>
    </source>
</evidence>
<reference evidence="2 3" key="1">
    <citation type="submission" date="2019-03" db="EMBL/GenBank/DDBJ databases">
        <title>Genomic Encyclopedia of Type Strains, Phase III (KMG-III): the genomes of soil and plant-associated and newly described type strains.</title>
        <authorList>
            <person name="Whitman W."/>
        </authorList>
    </citation>
    <scope>NUCLEOTIDE SEQUENCE [LARGE SCALE GENOMIC DNA]</scope>
    <source>
        <strain evidence="2 3">VKM Ac-2573</strain>
    </source>
</reference>
<dbReference type="Gene3D" id="1.20.1290.10">
    <property type="entry name" value="AhpD-like"/>
    <property type="match status" value="1"/>
</dbReference>
<accession>A0A4R8BUI6</accession>
<evidence type="ECO:0000313" key="3">
    <source>
        <dbReference type="Proteomes" id="UP000295146"/>
    </source>
</evidence>
<comment type="caution">
    <text evidence="2">The sequence shown here is derived from an EMBL/GenBank/DDBJ whole genome shotgun (WGS) entry which is preliminary data.</text>
</comment>
<dbReference type="InterPro" id="IPR029032">
    <property type="entry name" value="AhpD-like"/>
</dbReference>
<keyword evidence="3" id="KW-1185">Reference proteome</keyword>
<dbReference type="Proteomes" id="UP000295146">
    <property type="component" value="Unassembled WGS sequence"/>
</dbReference>
<dbReference type="AlphaFoldDB" id="A0A4R8BUI6"/>
<protein>
    <submittedName>
        <fullName evidence="2">AhpD family alkylhydroperoxidase</fullName>
    </submittedName>
</protein>
<dbReference type="RefSeq" id="WP_134110166.1">
    <property type="nucleotide sequence ID" value="NZ_SODP01000004.1"/>
</dbReference>
<dbReference type="OrthoDB" id="9801997at2"/>
<dbReference type="EMBL" id="SODP01000004">
    <property type="protein sequence ID" value="TDW60737.1"/>
    <property type="molecule type" value="Genomic_DNA"/>
</dbReference>
<name>A0A4R8BUI6_9ACTN</name>
<dbReference type="GO" id="GO:0051920">
    <property type="term" value="F:peroxiredoxin activity"/>
    <property type="evidence" value="ECO:0007669"/>
    <property type="project" value="InterPro"/>
</dbReference>
<sequence>MTEPRIDVMQNELGAKLAKRLFAVHNLLQQTGLPHVTQNLVMLRASQINGCGHCIDIHSKEAAAEGETTTRLNLVAGWRHSTVFTEEEQAALALTEEATRLADASEGVSDETWARAAKYYDEDQLIALVTLIAMINATNRMAVTLNQLGGSYEPGLMSATVNS</sequence>
<evidence type="ECO:0000313" key="2">
    <source>
        <dbReference type="EMBL" id="TDW60737.1"/>
    </source>
</evidence>
<organism evidence="2 3">
    <name type="scientific">Kribbella pratensis</name>
    <dbReference type="NCBI Taxonomy" id="2512112"/>
    <lineage>
        <taxon>Bacteria</taxon>
        <taxon>Bacillati</taxon>
        <taxon>Actinomycetota</taxon>
        <taxon>Actinomycetes</taxon>
        <taxon>Propionibacteriales</taxon>
        <taxon>Kribbellaceae</taxon>
        <taxon>Kribbella</taxon>
    </lineage>
</organism>
<dbReference type="InterPro" id="IPR004675">
    <property type="entry name" value="AhpD_core"/>
</dbReference>
<dbReference type="Pfam" id="PF02627">
    <property type="entry name" value="CMD"/>
    <property type="match status" value="1"/>
</dbReference>